<protein>
    <submittedName>
        <fullName evidence="1">Uncharacterized protein</fullName>
    </submittedName>
</protein>
<proteinExistence type="predicted"/>
<sequence>MRIDLAYCEELDKVVDIEEAREAFFEQEEYDKFHFLCSDKDCKEVRVTGVNHNKSPESDRIFKTPHFRELDKHADTCVWLEYTKAVEELKGERNKKRVGACNRNQHQLSSPIVEKFYLPSIDVERISDKTQSNDLTDIVNNKRGSERQIALRNYIRERGTTSRSLETLVSCYEELKELGALDEQIDVAGKQRTTFRRLFTSVVHLGSDDRFHVYYGGAKFGKKYGNGFSLIFFDKFEELPLSLYVSNEDVTSSKRYRLVTSVIDRLIAAKSENPKSYVNVYWIGGVEKRDNKASIQFLSPKHLAIRFVPR</sequence>
<evidence type="ECO:0000313" key="1">
    <source>
        <dbReference type="EMBL" id="MBU2788415.1"/>
    </source>
</evidence>
<comment type="caution">
    <text evidence="1">The sequence shown here is derived from an EMBL/GenBank/DDBJ whole genome shotgun (WGS) entry which is preliminary data.</text>
</comment>
<dbReference type="Proteomes" id="UP001197378">
    <property type="component" value="Unassembled WGS sequence"/>
</dbReference>
<organism evidence="1 2">
    <name type="scientific">Igneacidithiobacillus copahuensis</name>
    <dbReference type="NCBI Taxonomy" id="2724909"/>
    <lineage>
        <taxon>Bacteria</taxon>
        <taxon>Pseudomonadati</taxon>
        <taxon>Pseudomonadota</taxon>
        <taxon>Acidithiobacillia</taxon>
        <taxon>Acidithiobacillales</taxon>
        <taxon>Acidithiobacillaceae</taxon>
        <taxon>Igneacidithiobacillus</taxon>
    </lineage>
</organism>
<name>A0AAE2YRA1_9PROT</name>
<dbReference type="RefSeq" id="WP_215885633.1">
    <property type="nucleotide sequence ID" value="NZ_JAAXYO010000147.1"/>
</dbReference>
<evidence type="ECO:0000313" key="2">
    <source>
        <dbReference type="Proteomes" id="UP001197378"/>
    </source>
</evidence>
<gene>
    <name evidence="1" type="ORF">HFQ13_09420</name>
</gene>
<dbReference type="AlphaFoldDB" id="A0AAE2YRA1"/>
<accession>A0AAE2YRA1</accession>
<reference evidence="1" key="1">
    <citation type="journal article" date="2021" name="ISME J.">
        <title>Genomic evolution of the class Acidithiobacillia: deep-branching Proteobacteria living in extreme acidic conditions.</title>
        <authorList>
            <person name="Moya-Beltran A."/>
            <person name="Beard S."/>
            <person name="Rojas-Villalobos C."/>
            <person name="Issotta F."/>
            <person name="Gallardo Y."/>
            <person name="Ulloa R."/>
            <person name="Giaveno A."/>
            <person name="Degli Esposti M."/>
            <person name="Johnson D.B."/>
            <person name="Quatrini R."/>
        </authorList>
    </citation>
    <scope>NUCLEOTIDE SEQUENCE</scope>
    <source>
        <strain evidence="1">VAN18-1</strain>
    </source>
</reference>
<dbReference type="EMBL" id="JAAXYO010000147">
    <property type="protein sequence ID" value="MBU2788415.1"/>
    <property type="molecule type" value="Genomic_DNA"/>
</dbReference>
<keyword evidence="2" id="KW-1185">Reference proteome</keyword>